<evidence type="ECO:0000256" key="3">
    <source>
        <dbReference type="ARBA" id="ARBA00022989"/>
    </source>
</evidence>
<comment type="subcellular location">
    <subcellularLocation>
        <location evidence="6">Cell membrane</location>
        <topology evidence="6">Multi-pass membrane protein</topology>
    </subcellularLocation>
    <subcellularLocation>
        <location evidence="1">Membrane</location>
    </subcellularLocation>
</comment>
<proteinExistence type="inferred from homology"/>
<keyword evidence="6" id="KW-0406">Ion transport</keyword>
<dbReference type="EMBL" id="DF143096">
    <property type="protein sequence ID" value="GAA50948.1"/>
    <property type="molecule type" value="Genomic_DNA"/>
</dbReference>
<dbReference type="AlphaFoldDB" id="G7YDB4"/>
<gene>
    <name evidence="7" type="ORF">CLF_105297</name>
</gene>
<name>G7YDB4_CLOSI</name>
<accession>G7YDB4</accession>
<keyword evidence="6" id="KW-0869">Chloride channel</keyword>
<dbReference type="GO" id="GO:0034707">
    <property type="term" value="C:chloride channel complex"/>
    <property type="evidence" value="ECO:0007669"/>
    <property type="project" value="UniProtKB-KW"/>
</dbReference>
<dbReference type="Pfam" id="PF01062">
    <property type="entry name" value="Bestrophin"/>
    <property type="match status" value="1"/>
</dbReference>
<dbReference type="Proteomes" id="UP000008909">
    <property type="component" value="Unassembled WGS sequence"/>
</dbReference>
<keyword evidence="6" id="KW-0407">Ion channel</keyword>
<keyword evidence="6" id="KW-0868">Chloride</keyword>
<dbReference type="InterPro" id="IPR000615">
    <property type="entry name" value="Bestrophin"/>
</dbReference>
<dbReference type="GO" id="GO:0005886">
    <property type="term" value="C:plasma membrane"/>
    <property type="evidence" value="ECO:0007669"/>
    <property type="project" value="UniProtKB-SubCell"/>
</dbReference>
<dbReference type="PANTHER" id="PTHR10736">
    <property type="entry name" value="BESTROPHIN"/>
    <property type="match status" value="1"/>
</dbReference>
<evidence type="ECO:0000256" key="6">
    <source>
        <dbReference type="RuleBase" id="RU363126"/>
    </source>
</evidence>
<evidence type="ECO:0000256" key="5">
    <source>
        <dbReference type="ARBA" id="ARBA00034769"/>
    </source>
</evidence>
<reference evidence="7" key="1">
    <citation type="journal article" date="2011" name="Genome Biol.">
        <title>The draft genome of the carcinogenic human liver fluke Clonorchis sinensis.</title>
        <authorList>
            <person name="Wang X."/>
            <person name="Chen W."/>
            <person name="Huang Y."/>
            <person name="Sun J."/>
            <person name="Men J."/>
            <person name="Liu H."/>
            <person name="Luo F."/>
            <person name="Guo L."/>
            <person name="Lv X."/>
            <person name="Deng C."/>
            <person name="Zhou C."/>
            <person name="Fan Y."/>
            <person name="Li X."/>
            <person name="Huang L."/>
            <person name="Hu Y."/>
            <person name="Liang C."/>
            <person name="Hu X."/>
            <person name="Xu J."/>
            <person name="Yu X."/>
        </authorList>
    </citation>
    <scope>NUCLEOTIDE SEQUENCE [LARGE SCALE GENOMIC DNA]</scope>
    <source>
        <strain evidence="7">Henan</strain>
    </source>
</reference>
<evidence type="ECO:0000313" key="7">
    <source>
        <dbReference type="EMBL" id="GAA50948.1"/>
    </source>
</evidence>
<dbReference type="GO" id="GO:0005254">
    <property type="term" value="F:chloride channel activity"/>
    <property type="evidence" value="ECO:0007669"/>
    <property type="project" value="UniProtKB-KW"/>
</dbReference>
<keyword evidence="3" id="KW-1133">Transmembrane helix</keyword>
<evidence type="ECO:0000256" key="1">
    <source>
        <dbReference type="ARBA" id="ARBA00004370"/>
    </source>
</evidence>
<evidence type="ECO:0000256" key="4">
    <source>
        <dbReference type="ARBA" id="ARBA00023136"/>
    </source>
</evidence>
<keyword evidence="2" id="KW-0812">Transmembrane</keyword>
<dbReference type="PANTHER" id="PTHR10736:SF65">
    <property type="entry name" value="BESTROPHIN 1, ISOFORM C-RELATED"/>
    <property type="match status" value="1"/>
</dbReference>
<organism evidence="7 8">
    <name type="scientific">Clonorchis sinensis</name>
    <name type="common">Chinese liver fluke</name>
    <dbReference type="NCBI Taxonomy" id="79923"/>
    <lineage>
        <taxon>Eukaryota</taxon>
        <taxon>Metazoa</taxon>
        <taxon>Spiralia</taxon>
        <taxon>Lophotrochozoa</taxon>
        <taxon>Platyhelminthes</taxon>
        <taxon>Trematoda</taxon>
        <taxon>Digenea</taxon>
        <taxon>Opisthorchiida</taxon>
        <taxon>Opisthorchiata</taxon>
        <taxon>Opisthorchiidae</taxon>
        <taxon>Clonorchis</taxon>
    </lineage>
</organism>
<evidence type="ECO:0000256" key="2">
    <source>
        <dbReference type="ARBA" id="ARBA00022692"/>
    </source>
</evidence>
<protein>
    <recommendedName>
        <fullName evidence="6">Bestrophin homolog</fullName>
    </recommendedName>
</protein>
<dbReference type="InterPro" id="IPR021134">
    <property type="entry name" value="Bestrophin-like"/>
</dbReference>
<sequence length="549" mass="63186">MTFTTNSTFMPHRPSRGAISRVALLAAYSRAGVRKTRTPRLAIEKLVDPEVKRNYQNQLVECLPDGTVSDINGHWEKISKALLKVGTSVCGTTQPTSFKHWISDRTVSLLETRRQIPPGRHHNSTRRIIRRQVKLSVRADREAWWTRKAQEMEDAKNAGNVRRLFHLIRSTGPRKPLVSETIRDQNGSLICNKAERLPRWAHYFEWVCVYCSQNNDLIPVPFVLGFYVSLVVARWWEQFLALPWPDQLALYLTAYCHGNGERPTRIRRTVMRYVNLSYCLALRAISSRARLRFPTEDHLVSAGLMTQDELDVYMTTPPKEYTLYFVPLVWAMDIITKARREGHIRMDRAVEILSEEITSFRGRLGTIFGYDWINPPLVYTQTATIVVYAYFTSCLLAWQYLDPSKAYPGYEVDIYVPIFGLLRFFFYMGWLKVAESLINPFGEDVDDFEIEYLIERNLNVSYLIVDEMHHDHPDLVRDAFWDATCVSSPEWPKGAGDMAEEDMSNITGTDGDRFIGSLAHFDVTGRKTSSAFWRHASISKPFASTSNLG</sequence>
<reference key="2">
    <citation type="submission" date="2011-10" db="EMBL/GenBank/DDBJ databases">
        <title>The genome and transcriptome sequence of Clonorchis sinensis provide insights into the carcinogenic liver fluke.</title>
        <authorList>
            <person name="Wang X."/>
            <person name="Huang Y."/>
            <person name="Chen W."/>
            <person name="Liu H."/>
            <person name="Guo L."/>
            <person name="Chen Y."/>
            <person name="Luo F."/>
            <person name="Zhou W."/>
            <person name="Sun J."/>
            <person name="Mao Q."/>
            <person name="Liang P."/>
            <person name="Zhou C."/>
            <person name="Tian Y."/>
            <person name="Men J."/>
            <person name="Lv X."/>
            <person name="Huang L."/>
            <person name="Zhou J."/>
            <person name="Hu Y."/>
            <person name="Li R."/>
            <person name="Zhang F."/>
            <person name="Lei H."/>
            <person name="Li X."/>
            <person name="Hu X."/>
            <person name="Liang C."/>
            <person name="Xu J."/>
            <person name="Wu Z."/>
            <person name="Yu X."/>
        </authorList>
    </citation>
    <scope>NUCLEOTIDE SEQUENCE</scope>
    <source>
        <strain>Henan</strain>
    </source>
</reference>
<keyword evidence="6" id="KW-1003">Cell membrane</keyword>
<evidence type="ECO:0000313" key="8">
    <source>
        <dbReference type="Proteomes" id="UP000008909"/>
    </source>
</evidence>
<keyword evidence="4" id="KW-0472">Membrane</keyword>
<keyword evidence="8" id="KW-1185">Reference proteome</keyword>
<comment type="function">
    <text evidence="6">Forms chloride channels.</text>
</comment>
<comment type="similarity">
    <text evidence="5 6">Belongs to the anion channel-forming bestrophin (TC 1.A.46) family. Calcium-sensitive chloride channel subfamily.</text>
</comment>
<keyword evidence="6" id="KW-0813">Transport</keyword>